<reference evidence="2 3" key="1">
    <citation type="submission" date="2019-08" db="EMBL/GenBank/DDBJ databases">
        <title>Antarcticibacterium arcticum sp. nov., a bacterium isolated from marine sediment of the Canadian Beaufort Sea.</title>
        <authorList>
            <person name="Lee Y.M."/>
            <person name="Baek K."/>
            <person name="Lee D.-H."/>
            <person name="Shin S.C."/>
            <person name="Jin Y.K."/>
            <person name="Park Y."/>
        </authorList>
    </citation>
    <scope>NUCLEOTIDE SEQUENCE [LARGE SCALE GENOMIC DNA]</scope>
    <source>
        <strain evidence="2 3">PAMC 28998</strain>
    </source>
</reference>
<dbReference type="RefSeq" id="WP_146835343.1">
    <property type="nucleotide sequence ID" value="NZ_CP042476.1"/>
</dbReference>
<dbReference type="OrthoDB" id="1443226at2"/>
<dbReference type="EMBL" id="CP042476">
    <property type="protein sequence ID" value="QED38362.1"/>
    <property type="molecule type" value="Genomic_DNA"/>
</dbReference>
<protein>
    <submittedName>
        <fullName evidence="2">Uncharacterized protein</fullName>
    </submittedName>
</protein>
<gene>
    <name evidence="2" type="ORF">FK178_11835</name>
</gene>
<evidence type="ECO:0000313" key="3">
    <source>
        <dbReference type="Proteomes" id="UP000321954"/>
    </source>
</evidence>
<sequence>MFPLLLLAFFNAFSGVALSYPTSSIDLSSRDYDYLQEDQNRQGFIFQEFQINSPLQDTVKNNFTGAGLFEFSTGVAQQYDETGAFSSDYLQDRRSALKHQIFPFHFFW</sequence>
<accession>A0A5B8YKG2</accession>
<feature type="signal peptide" evidence="1">
    <location>
        <begin position="1"/>
        <end position="19"/>
    </location>
</feature>
<evidence type="ECO:0000313" key="2">
    <source>
        <dbReference type="EMBL" id="QED38362.1"/>
    </source>
</evidence>
<keyword evidence="1" id="KW-0732">Signal</keyword>
<dbReference type="Proteomes" id="UP000321954">
    <property type="component" value="Chromosome"/>
</dbReference>
<dbReference type="KEGG" id="anp:FK178_11835"/>
<proteinExistence type="predicted"/>
<dbReference type="AlphaFoldDB" id="A0A5B8YKG2"/>
<name>A0A5B8YKG2_9FLAO</name>
<feature type="chain" id="PRO_5022901063" evidence="1">
    <location>
        <begin position="20"/>
        <end position="108"/>
    </location>
</feature>
<organism evidence="2 3">
    <name type="scientific">Antarcticibacterium arcticum</name>
    <dbReference type="NCBI Taxonomy" id="2585771"/>
    <lineage>
        <taxon>Bacteria</taxon>
        <taxon>Pseudomonadati</taxon>
        <taxon>Bacteroidota</taxon>
        <taxon>Flavobacteriia</taxon>
        <taxon>Flavobacteriales</taxon>
        <taxon>Flavobacteriaceae</taxon>
        <taxon>Antarcticibacterium</taxon>
    </lineage>
</organism>
<keyword evidence="3" id="KW-1185">Reference proteome</keyword>
<evidence type="ECO:0000256" key="1">
    <source>
        <dbReference type="SAM" id="SignalP"/>
    </source>
</evidence>